<keyword evidence="6" id="KW-0813">Transport</keyword>
<evidence type="ECO:0000313" key="9">
    <source>
        <dbReference type="Proteomes" id="UP000288246"/>
    </source>
</evidence>
<evidence type="ECO:0000313" key="8">
    <source>
        <dbReference type="EMBL" id="GCD19786.1"/>
    </source>
</evidence>
<dbReference type="InterPro" id="IPR051784">
    <property type="entry name" value="Nod_factor_ABC_transporter"/>
</dbReference>
<feature type="transmembrane region" description="Helical" evidence="6">
    <location>
        <begin position="156"/>
        <end position="180"/>
    </location>
</feature>
<feature type="transmembrane region" description="Helical" evidence="6">
    <location>
        <begin position="192"/>
        <end position="213"/>
    </location>
</feature>
<dbReference type="GO" id="GO:0046677">
    <property type="term" value="P:response to antibiotic"/>
    <property type="evidence" value="ECO:0007669"/>
    <property type="project" value="UniProtKB-KW"/>
</dbReference>
<feature type="transmembrane region" description="Helical" evidence="6">
    <location>
        <begin position="42"/>
        <end position="63"/>
    </location>
</feature>
<dbReference type="GO" id="GO:0043190">
    <property type="term" value="C:ATP-binding cassette (ABC) transporter complex"/>
    <property type="evidence" value="ECO:0007669"/>
    <property type="project" value="InterPro"/>
</dbReference>
<organism evidence="8 9">
    <name type="scientific">Cellulomonas algicola</name>
    <dbReference type="NCBI Taxonomy" id="2071633"/>
    <lineage>
        <taxon>Bacteria</taxon>
        <taxon>Bacillati</taxon>
        <taxon>Actinomycetota</taxon>
        <taxon>Actinomycetes</taxon>
        <taxon>Micrococcales</taxon>
        <taxon>Cellulomonadaceae</taxon>
        <taxon>Cellulomonas</taxon>
    </lineage>
</organism>
<proteinExistence type="inferred from homology"/>
<keyword evidence="4 6" id="KW-0472">Membrane</keyword>
<evidence type="ECO:0000256" key="2">
    <source>
        <dbReference type="ARBA" id="ARBA00022692"/>
    </source>
</evidence>
<comment type="similarity">
    <text evidence="6">Belongs to the ABC-2 integral membrane protein family.</text>
</comment>
<keyword evidence="2 6" id="KW-0812">Transmembrane</keyword>
<dbReference type="InterPro" id="IPR013525">
    <property type="entry name" value="ABC2_TM"/>
</dbReference>
<keyword evidence="9" id="KW-1185">Reference proteome</keyword>
<dbReference type="Proteomes" id="UP000288246">
    <property type="component" value="Unassembled WGS sequence"/>
</dbReference>
<dbReference type="EMBL" id="BHYL01000096">
    <property type="protein sequence ID" value="GCD19786.1"/>
    <property type="molecule type" value="Genomic_DNA"/>
</dbReference>
<dbReference type="InterPro" id="IPR047817">
    <property type="entry name" value="ABC2_TM_bact-type"/>
</dbReference>
<dbReference type="OrthoDB" id="670210at2"/>
<feature type="transmembrane region" description="Helical" evidence="6">
    <location>
        <begin position="119"/>
        <end position="144"/>
    </location>
</feature>
<dbReference type="PANTHER" id="PTHR43229">
    <property type="entry name" value="NODULATION PROTEIN J"/>
    <property type="match status" value="1"/>
</dbReference>
<dbReference type="PIRSF" id="PIRSF006648">
    <property type="entry name" value="DrrB"/>
    <property type="match status" value="1"/>
</dbReference>
<evidence type="ECO:0000256" key="3">
    <source>
        <dbReference type="ARBA" id="ARBA00022989"/>
    </source>
</evidence>
<gene>
    <name evidence="8" type="ORF">CTKZ_13480</name>
</gene>
<name>A0A401UYL9_9CELL</name>
<reference evidence="8 9" key="1">
    <citation type="submission" date="2018-11" db="EMBL/GenBank/DDBJ databases">
        <title>Draft genome sequence of Cellulomonas takizawaensis strain TKZ-21.</title>
        <authorList>
            <person name="Yamamura H."/>
            <person name="Hayashi T."/>
            <person name="Hamada M."/>
            <person name="Serisawa Y."/>
            <person name="Matsuyama K."/>
            <person name="Nakagawa Y."/>
            <person name="Otoguro M."/>
            <person name="Yanagida F."/>
            <person name="Hayakawa M."/>
        </authorList>
    </citation>
    <scope>NUCLEOTIDE SEQUENCE [LARGE SCALE GENOMIC DNA]</scope>
    <source>
        <strain evidence="8 9">TKZ-21</strain>
    </source>
</reference>
<evidence type="ECO:0000256" key="1">
    <source>
        <dbReference type="ARBA" id="ARBA00004141"/>
    </source>
</evidence>
<dbReference type="PANTHER" id="PTHR43229:SF2">
    <property type="entry name" value="NODULATION PROTEIN J"/>
    <property type="match status" value="1"/>
</dbReference>
<feature type="transmembrane region" description="Helical" evidence="6">
    <location>
        <begin position="75"/>
        <end position="98"/>
    </location>
</feature>
<dbReference type="RefSeq" id="WP_124342318.1">
    <property type="nucleotide sequence ID" value="NZ_BHYL01000096.1"/>
</dbReference>
<feature type="domain" description="ABC transmembrane type-2" evidence="7">
    <location>
        <begin position="42"/>
        <end position="274"/>
    </location>
</feature>
<dbReference type="AlphaFoldDB" id="A0A401UYL9"/>
<sequence length="276" mass="29882">MTVTTTRARTAPPVPSGGPSWALRDAWTVTLRDLGHWRRQPWDLLIGLAFPLLLLLMFGYLLGGAIDVPGGYIEFLFPGMLAVTMAFGLESTMTVVATDVQRGVTDRFRSLPMSRAAVLLGRAIADMLSSVVGLLVLLLGGLAVGWRWHEGLGNALVALGLLLLLRFAFLWLGIWLGLLFRGQGGVTAVQILVWPFAFLSNAFVPISTMPGWLEALSAWNPITATIAATRDLFGNPTVASTGWASEHALLLAVVWPVVLVAVFGVLSVRRWTRLGR</sequence>
<protein>
    <recommendedName>
        <fullName evidence="6">Transport permease protein</fullName>
    </recommendedName>
</protein>
<comment type="caution">
    <text evidence="8">The sequence shown here is derived from an EMBL/GenBank/DDBJ whole genome shotgun (WGS) entry which is preliminary data.</text>
</comment>
<keyword evidence="5" id="KW-0046">Antibiotic resistance</keyword>
<evidence type="ECO:0000256" key="4">
    <source>
        <dbReference type="ARBA" id="ARBA00023136"/>
    </source>
</evidence>
<dbReference type="GO" id="GO:0140359">
    <property type="term" value="F:ABC-type transporter activity"/>
    <property type="evidence" value="ECO:0007669"/>
    <property type="project" value="InterPro"/>
</dbReference>
<evidence type="ECO:0000259" key="7">
    <source>
        <dbReference type="PROSITE" id="PS51012"/>
    </source>
</evidence>
<comment type="subcellular location">
    <subcellularLocation>
        <location evidence="6">Cell membrane</location>
        <topology evidence="6">Multi-pass membrane protein</topology>
    </subcellularLocation>
    <subcellularLocation>
        <location evidence="1">Membrane</location>
        <topology evidence="1">Multi-pass membrane protein</topology>
    </subcellularLocation>
</comment>
<dbReference type="Pfam" id="PF01061">
    <property type="entry name" value="ABC2_membrane"/>
    <property type="match status" value="1"/>
</dbReference>
<evidence type="ECO:0000256" key="6">
    <source>
        <dbReference type="RuleBase" id="RU361157"/>
    </source>
</evidence>
<keyword evidence="6" id="KW-1003">Cell membrane</keyword>
<keyword evidence="3 6" id="KW-1133">Transmembrane helix</keyword>
<feature type="transmembrane region" description="Helical" evidence="6">
    <location>
        <begin position="248"/>
        <end position="268"/>
    </location>
</feature>
<dbReference type="PROSITE" id="PS51012">
    <property type="entry name" value="ABC_TM2"/>
    <property type="match status" value="1"/>
</dbReference>
<dbReference type="InterPro" id="IPR000412">
    <property type="entry name" value="ABC_2_transport"/>
</dbReference>
<accession>A0A401UYL9</accession>
<evidence type="ECO:0000256" key="5">
    <source>
        <dbReference type="ARBA" id="ARBA00023251"/>
    </source>
</evidence>